<dbReference type="InterPro" id="IPR010982">
    <property type="entry name" value="Lambda_DNA-bd_dom_sf"/>
</dbReference>
<dbReference type="Gene3D" id="3.40.50.2300">
    <property type="match status" value="2"/>
</dbReference>
<dbReference type="CDD" id="cd01392">
    <property type="entry name" value="HTH_LacI"/>
    <property type="match status" value="1"/>
</dbReference>
<evidence type="ECO:0000256" key="1">
    <source>
        <dbReference type="ARBA" id="ARBA00023015"/>
    </source>
</evidence>
<protein>
    <submittedName>
        <fullName evidence="6">LacI family transcriptional regulator</fullName>
    </submittedName>
</protein>
<proteinExistence type="predicted"/>
<dbReference type="EMBL" id="BMZS01000006">
    <property type="protein sequence ID" value="GHD53243.1"/>
    <property type="molecule type" value="Genomic_DNA"/>
</dbReference>
<dbReference type="InterPro" id="IPR046335">
    <property type="entry name" value="LacI/GalR-like_sensor"/>
</dbReference>
<dbReference type="GO" id="GO:0003700">
    <property type="term" value="F:DNA-binding transcription factor activity"/>
    <property type="evidence" value="ECO:0007669"/>
    <property type="project" value="TreeGrafter"/>
</dbReference>
<dbReference type="Proteomes" id="UP000630353">
    <property type="component" value="Unassembled WGS sequence"/>
</dbReference>
<evidence type="ECO:0000256" key="2">
    <source>
        <dbReference type="ARBA" id="ARBA00023125"/>
    </source>
</evidence>
<organism evidence="6 7">
    <name type="scientific">Thalassobaculum fulvum</name>
    <dbReference type="NCBI Taxonomy" id="1633335"/>
    <lineage>
        <taxon>Bacteria</taxon>
        <taxon>Pseudomonadati</taxon>
        <taxon>Pseudomonadota</taxon>
        <taxon>Alphaproteobacteria</taxon>
        <taxon>Rhodospirillales</taxon>
        <taxon>Thalassobaculaceae</taxon>
        <taxon>Thalassobaculum</taxon>
    </lineage>
</organism>
<dbReference type="PROSITE" id="PS00356">
    <property type="entry name" value="HTH_LACI_1"/>
    <property type="match status" value="1"/>
</dbReference>
<dbReference type="PROSITE" id="PS50932">
    <property type="entry name" value="HTH_LACI_2"/>
    <property type="match status" value="1"/>
</dbReference>
<dbReference type="PANTHER" id="PTHR30146">
    <property type="entry name" value="LACI-RELATED TRANSCRIPTIONAL REPRESSOR"/>
    <property type="match status" value="1"/>
</dbReference>
<feature type="domain" description="HTH lacI-type" evidence="5">
    <location>
        <begin position="1"/>
        <end position="53"/>
    </location>
</feature>
<evidence type="ECO:0000256" key="4">
    <source>
        <dbReference type="SAM" id="MobiDB-lite"/>
    </source>
</evidence>
<dbReference type="SMART" id="SM00354">
    <property type="entry name" value="HTH_LACI"/>
    <property type="match status" value="1"/>
</dbReference>
<keyword evidence="1" id="KW-0805">Transcription regulation</keyword>
<evidence type="ECO:0000256" key="3">
    <source>
        <dbReference type="ARBA" id="ARBA00023163"/>
    </source>
</evidence>
<feature type="compositionally biased region" description="Gly residues" evidence="4">
    <location>
        <begin position="179"/>
        <end position="199"/>
    </location>
</feature>
<feature type="region of interest" description="Disordered" evidence="4">
    <location>
        <begin position="179"/>
        <end position="204"/>
    </location>
</feature>
<dbReference type="SUPFAM" id="SSF53822">
    <property type="entry name" value="Periplasmic binding protein-like I"/>
    <property type="match status" value="1"/>
</dbReference>
<dbReference type="SUPFAM" id="SSF47413">
    <property type="entry name" value="lambda repressor-like DNA-binding domains"/>
    <property type="match status" value="1"/>
</dbReference>
<dbReference type="Gene3D" id="1.10.260.40">
    <property type="entry name" value="lambda repressor-like DNA-binding domains"/>
    <property type="match status" value="1"/>
</dbReference>
<name>A0A918XUD8_9PROT</name>
<keyword evidence="2" id="KW-0238">DNA-binding</keyword>
<gene>
    <name evidence="6" type="ORF">GCM10017083_29700</name>
</gene>
<dbReference type="AlphaFoldDB" id="A0A918XUD8"/>
<evidence type="ECO:0000313" key="6">
    <source>
        <dbReference type="EMBL" id="GHD53243.1"/>
    </source>
</evidence>
<keyword evidence="3" id="KW-0804">Transcription</keyword>
<dbReference type="Pfam" id="PF13377">
    <property type="entry name" value="Peripla_BP_3"/>
    <property type="match status" value="1"/>
</dbReference>
<dbReference type="CDD" id="cd01575">
    <property type="entry name" value="PBP1_GntR"/>
    <property type="match status" value="1"/>
</dbReference>
<accession>A0A918XUD8</accession>
<dbReference type="Pfam" id="PF00356">
    <property type="entry name" value="LacI"/>
    <property type="match status" value="1"/>
</dbReference>
<sequence length="344" mass="35512">MQDVARAAGVSTITVSRVLRTPEKVKAATRARVVAAVRELGYVPDQGAGALSSRESRLVAALVSTLSGSIFASTVDGLAQSLREAGHQLLLGTTEYSSATEEALVATALSRRPDGIVLTSGDHTTAARSMLAGAGIPVVEVWELPEDPVDMAVGFSNQEAGRAMTRHLHATGRRRIGFVGGGRQAGRGGGRPAAGGGAADGDRRGRLRRRGYEAALAELGLGAPRVVPEPADGSMVERGARDLAALLECWPDTDAVFCSSDSAALGAVSEARRRGIAVPDRLAIAGFGDFEFAGELGLGLTTVSIPGRAIGAEAGRMLLARKSGEPVETPILDLGFTIVRRATA</sequence>
<dbReference type="GO" id="GO:0000976">
    <property type="term" value="F:transcription cis-regulatory region binding"/>
    <property type="evidence" value="ECO:0007669"/>
    <property type="project" value="TreeGrafter"/>
</dbReference>
<reference evidence="6" key="2">
    <citation type="submission" date="2020-09" db="EMBL/GenBank/DDBJ databases">
        <authorList>
            <person name="Sun Q."/>
            <person name="Kim S."/>
        </authorList>
    </citation>
    <scope>NUCLEOTIDE SEQUENCE</scope>
    <source>
        <strain evidence="6">KCTC 42651</strain>
    </source>
</reference>
<comment type="caution">
    <text evidence="6">The sequence shown here is derived from an EMBL/GenBank/DDBJ whole genome shotgun (WGS) entry which is preliminary data.</text>
</comment>
<evidence type="ECO:0000259" key="5">
    <source>
        <dbReference type="PROSITE" id="PS50932"/>
    </source>
</evidence>
<dbReference type="InterPro" id="IPR000843">
    <property type="entry name" value="HTH_LacI"/>
</dbReference>
<reference evidence="6" key="1">
    <citation type="journal article" date="2014" name="Int. J. Syst. Evol. Microbiol.">
        <title>Complete genome sequence of Corynebacterium casei LMG S-19264T (=DSM 44701T), isolated from a smear-ripened cheese.</title>
        <authorList>
            <consortium name="US DOE Joint Genome Institute (JGI-PGF)"/>
            <person name="Walter F."/>
            <person name="Albersmeier A."/>
            <person name="Kalinowski J."/>
            <person name="Ruckert C."/>
        </authorList>
    </citation>
    <scope>NUCLEOTIDE SEQUENCE</scope>
    <source>
        <strain evidence="6">KCTC 42651</strain>
    </source>
</reference>
<dbReference type="InterPro" id="IPR028082">
    <property type="entry name" value="Peripla_BP_I"/>
</dbReference>
<dbReference type="PANTHER" id="PTHR30146:SF33">
    <property type="entry name" value="TRANSCRIPTIONAL REGULATOR"/>
    <property type="match status" value="1"/>
</dbReference>
<evidence type="ECO:0000313" key="7">
    <source>
        <dbReference type="Proteomes" id="UP000630353"/>
    </source>
</evidence>
<keyword evidence="7" id="KW-1185">Reference proteome</keyword>